<evidence type="ECO:0000313" key="5">
    <source>
        <dbReference type="Proteomes" id="UP000799324"/>
    </source>
</evidence>
<dbReference type="PANTHER" id="PTHR10900">
    <property type="entry name" value="PERIOSTIN-RELATED"/>
    <property type="match status" value="1"/>
</dbReference>
<evidence type="ECO:0000259" key="3">
    <source>
        <dbReference type="PROSITE" id="PS50213"/>
    </source>
</evidence>
<dbReference type="AlphaFoldDB" id="A0A6A6T1T8"/>
<evidence type="ECO:0000256" key="1">
    <source>
        <dbReference type="SAM" id="Phobius"/>
    </source>
</evidence>
<organism evidence="4 5">
    <name type="scientific">Lophiostoma macrostomum CBS 122681</name>
    <dbReference type="NCBI Taxonomy" id="1314788"/>
    <lineage>
        <taxon>Eukaryota</taxon>
        <taxon>Fungi</taxon>
        <taxon>Dikarya</taxon>
        <taxon>Ascomycota</taxon>
        <taxon>Pezizomycotina</taxon>
        <taxon>Dothideomycetes</taxon>
        <taxon>Pleosporomycetidae</taxon>
        <taxon>Pleosporales</taxon>
        <taxon>Lophiostomataceae</taxon>
        <taxon>Lophiostoma</taxon>
    </lineage>
</organism>
<feature type="domain" description="FAS1" evidence="3">
    <location>
        <begin position="18"/>
        <end position="176"/>
    </location>
</feature>
<dbReference type="GO" id="GO:0016236">
    <property type="term" value="P:macroautophagy"/>
    <property type="evidence" value="ECO:0007669"/>
    <property type="project" value="TreeGrafter"/>
</dbReference>
<feature type="domain" description="FAS1" evidence="3">
    <location>
        <begin position="178"/>
        <end position="315"/>
    </location>
</feature>
<protein>
    <submittedName>
        <fullName evidence="4">FAS1 domain-containing protein</fullName>
    </submittedName>
</protein>
<keyword evidence="2" id="KW-0732">Signal</keyword>
<dbReference type="InterPro" id="IPR036378">
    <property type="entry name" value="FAS1_dom_sf"/>
</dbReference>
<proteinExistence type="predicted"/>
<dbReference type="InterPro" id="IPR000782">
    <property type="entry name" value="FAS1_domain"/>
</dbReference>
<dbReference type="EMBL" id="MU004370">
    <property type="protein sequence ID" value="KAF2654059.1"/>
    <property type="molecule type" value="Genomic_DNA"/>
</dbReference>
<dbReference type="InterPro" id="IPR050904">
    <property type="entry name" value="Adhesion/Biosynth-related"/>
</dbReference>
<dbReference type="SMART" id="SM00554">
    <property type="entry name" value="FAS1"/>
    <property type="match status" value="2"/>
</dbReference>
<sequence length="422" mass="43934">MRSTLWSCALMAGFSLAQGDIAALLASQDDLSTLLELVGLVDGLADTLSAASNITIVAPTNQAFANVPRDIPEGVAIELRNDTTAIAALLANHVFKGSYPSDVITDIPTFAQTLLDDSYISPNQPYSNFTGGAYNGLVKNGADVCVLSGELTISTVTEADVKLGEGITIHKIDTVLSFGAPLQLFTYRSGYLAFNAAVEAAQLGIDVGLTGADTPGLNISDYTIFVPTNEAFESIGSVLESADLQTLQEVLKYHIIPNNVIFSPSLGNVTVPSLQGTNLTFTVLPDGSAWVNQARITYPNTILYNGIAHVIDSVLAPGDFDRASLEPSTPASERLAFPNATFVEDLPFSSVAFSGDTMTYATTPVLLETVAAVATSTANPTSINATATTSTGLPQFTGAASTLFPAAAMVFLAAIGTAASIM</sequence>
<dbReference type="Pfam" id="PF02469">
    <property type="entry name" value="Fasciclin"/>
    <property type="match status" value="2"/>
</dbReference>
<name>A0A6A6T1T8_9PLEO</name>
<dbReference type="OrthoDB" id="286301at2759"/>
<dbReference type="PROSITE" id="PS50213">
    <property type="entry name" value="FAS1"/>
    <property type="match status" value="2"/>
</dbReference>
<keyword evidence="5" id="KW-1185">Reference proteome</keyword>
<dbReference type="GO" id="GO:0000329">
    <property type="term" value="C:fungal-type vacuole membrane"/>
    <property type="evidence" value="ECO:0007669"/>
    <property type="project" value="TreeGrafter"/>
</dbReference>
<feature type="chain" id="PRO_5025506486" evidence="2">
    <location>
        <begin position="20"/>
        <end position="422"/>
    </location>
</feature>
<keyword evidence="1" id="KW-1133">Transmembrane helix</keyword>
<reference evidence="4" key="1">
    <citation type="journal article" date="2020" name="Stud. Mycol.">
        <title>101 Dothideomycetes genomes: a test case for predicting lifestyles and emergence of pathogens.</title>
        <authorList>
            <person name="Haridas S."/>
            <person name="Albert R."/>
            <person name="Binder M."/>
            <person name="Bloem J."/>
            <person name="Labutti K."/>
            <person name="Salamov A."/>
            <person name="Andreopoulos B."/>
            <person name="Baker S."/>
            <person name="Barry K."/>
            <person name="Bills G."/>
            <person name="Bluhm B."/>
            <person name="Cannon C."/>
            <person name="Castanera R."/>
            <person name="Culley D."/>
            <person name="Daum C."/>
            <person name="Ezra D."/>
            <person name="Gonzalez J."/>
            <person name="Henrissat B."/>
            <person name="Kuo A."/>
            <person name="Liang C."/>
            <person name="Lipzen A."/>
            <person name="Lutzoni F."/>
            <person name="Magnuson J."/>
            <person name="Mondo S."/>
            <person name="Nolan M."/>
            <person name="Ohm R."/>
            <person name="Pangilinan J."/>
            <person name="Park H.-J."/>
            <person name="Ramirez L."/>
            <person name="Alfaro M."/>
            <person name="Sun H."/>
            <person name="Tritt A."/>
            <person name="Yoshinaga Y."/>
            <person name="Zwiers L.-H."/>
            <person name="Turgeon B."/>
            <person name="Goodwin S."/>
            <person name="Spatafora J."/>
            <person name="Crous P."/>
            <person name="Grigoriev I."/>
        </authorList>
    </citation>
    <scope>NUCLEOTIDE SEQUENCE</scope>
    <source>
        <strain evidence="4">CBS 122681</strain>
    </source>
</reference>
<gene>
    <name evidence="4" type="ORF">K491DRAFT_601541</name>
</gene>
<evidence type="ECO:0000313" key="4">
    <source>
        <dbReference type="EMBL" id="KAF2654059.1"/>
    </source>
</evidence>
<dbReference type="Gene3D" id="2.30.180.10">
    <property type="entry name" value="FAS1 domain"/>
    <property type="match status" value="2"/>
</dbReference>
<accession>A0A6A6T1T8</accession>
<dbReference type="SUPFAM" id="SSF82153">
    <property type="entry name" value="FAS1 domain"/>
    <property type="match status" value="2"/>
</dbReference>
<dbReference type="PANTHER" id="PTHR10900:SF77">
    <property type="entry name" value="FI19380P1"/>
    <property type="match status" value="1"/>
</dbReference>
<feature type="transmembrane region" description="Helical" evidence="1">
    <location>
        <begin position="403"/>
        <end position="421"/>
    </location>
</feature>
<keyword evidence="1" id="KW-0812">Transmembrane</keyword>
<keyword evidence="1" id="KW-0472">Membrane</keyword>
<evidence type="ECO:0000256" key="2">
    <source>
        <dbReference type="SAM" id="SignalP"/>
    </source>
</evidence>
<dbReference type="Proteomes" id="UP000799324">
    <property type="component" value="Unassembled WGS sequence"/>
</dbReference>
<feature type="signal peptide" evidence="2">
    <location>
        <begin position="1"/>
        <end position="19"/>
    </location>
</feature>